<keyword evidence="6" id="KW-0406">Ion transport</keyword>
<feature type="domain" description="Cation/H+ exchanger transmembrane" evidence="9">
    <location>
        <begin position="13"/>
        <end position="373"/>
    </location>
</feature>
<dbReference type="AlphaFoldDB" id="A0A5R8Y253"/>
<feature type="transmembrane region" description="Helical" evidence="8">
    <location>
        <begin position="217"/>
        <end position="250"/>
    </location>
</feature>
<keyword evidence="2" id="KW-0813">Transport</keyword>
<organism evidence="10 11">
    <name type="scientific">Arcobacter arenosus</name>
    <dbReference type="NCBI Taxonomy" id="2576037"/>
    <lineage>
        <taxon>Bacteria</taxon>
        <taxon>Pseudomonadati</taxon>
        <taxon>Campylobacterota</taxon>
        <taxon>Epsilonproteobacteria</taxon>
        <taxon>Campylobacterales</taxon>
        <taxon>Arcobacteraceae</taxon>
        <taxon>Arcobacter</taxon>
    </lineage>
</organism>
<evidence type="ECO:0000256" key="1">
    <source>
        <dbReference type="ARBA" id="ARBA00004141"/>
    </source>
</evidence>
<dbReference type="PANTHER" id="PTHR43562">
    <property type="entry name" value="NAPA-TYPE SODIUM/HYDROGEN ANTIPORTER"/>
    <property type="match status" value="1"/>
</dbReference>
<feature type="transmembrane region" description="Helical" evidence="8">
    <location>
        <begin position="6"/>
        <end position="25"/>
    </location>
</feature>
<dbReference type="InterPro" id="IPR006153">
    <property type="entry name" value="Cation/H_exchanger_TM"/>
</dbReference>
<evidence type="ECO:0000313" key="11">
    <source>
        <dbReference type="Proteomes" id="UP000308901"/>
    </source>
</evidence>
<feature type="transmembrane region" description="Helical" evidence="8">
    <location>
        <begin position="58"/>
        <end position="76"/>
    </location>
</feature>
<proteinExistence type="predicted"/>
<feature type="transmembrane region" description="Helical" evidence="8">
    <location>
        <begin position="88"/>
        <end position="118"/>
    </location>
</feature>
<evidence type="ECO:0000256" key="5">
    <source>
        <dbReference type="ARBA" id="ARBA00022989"/>
    </source>
</evidence>
<evidence type="ECO:0000259" key="9">
    <source>
        <dbReference type="Pfam" id="PF00999"/>
    </source>
</evidence>
<evidence type="ECO:0000256" key="8">
    <source>
        <dbReference type="SAM" id="Phobius"/>
    </source>
</evidence>
<name>A0A5R8Y253_9BACT</name>
<comment type="caution">
    <text evidence="10">The sequence shown here is derived from an EMBL/GenBank/DDBJ whole genome shotgun (WGS) entry which is preliminary data.</text>
</comment>
<feature type="transmembrane region" description="Helical" evidence="8">
    <location>
        <begin position="138"/>
        <end position="161"/>
    </location>
</feature>
<evidence type="ECO:0000313" key="10">
    <source>
        <dbReference type="EMBL" id="TLP38545.1"/>
    </source>
</evidence>
<feature type="transmembrane region" description="Helical" evidence="8">
    <location>
        <begin position="173"/>
        <end position="197"/>
    </location>
</feature>
<keyword evidence="11" id="KW-1185">Reference proteome</keyword>
<evidence type="ECO:0000256" key="3">
    <source>
        <dbReference type="ARBA" id="ARBA00022449"/>
    </source>
</evidence>
<keyword evidence="5 8" id="KW-1133">Transmembrane helix</keyword>
<dbReference type="GO" id="GO:1902600">
    <property type="term" value="P:proton transmembrane transport"/>
    <property type="evidence" value="ECO:0007669"/>
    <property type="project" value="InterPro"/>
</dbReference>
<feature type="transmembrane region" description="Helical" evidence="8">
    <location>
        <begin position="353"/>
        <end position="380"/>
    </location>
</feature>
<dbReference type="GO" id="GO:0015297">
    <property type="term" value="F:antiporter activity"/>
    <property type="evidence" value="ECO:0007669"/>
    <property type="project" value="UniProtKB-KW"/>
</dbReference>
<dbReference type="GO" id="GO:0016020">
    <property type="term" value="C:membrane"/>
    <property type="evidence" value="ECO:0007669"/>
    <property type="project" value="UniProtKB-SubCell"/>
</dbReference>
<evidence type="ECO:0000256" key="2">
    <source>
        <dbReference type="ARBA" id="ARBA00022448"/>
    </source>
</evidence>
<gene>
    <name evidence="10" type="ORF">FDK22_08780</name>
</gene>
<feature type="transmembrane region" description="Helical" evidence="8">
    <location>
        <begin position="292"/>
        <end position="315"/>
    </location>
</feature>
<keyword evidence="4 8" id="KW-0812">Transmembrane</keyword>
<accession>A0A5R8Y253</accession>
<evidence type="ECO:0000256" key="6">
    <source>
        <dbReference type="ARBA" id="ARBA00023065"/>
    </source>
</evidence>
<dbReference type="RefSeq" id="WP_138152540.1">
    <property type="nucleotide sequence ID" value="NZ_VANU01000003.1"/>
</dbReference>
<feature type="transmembrane region" description="Helical" evidence="8">
    <location>
        <begin position="262"/>
        <end position="280"/>
    </location>
</feature>
<keyword evidence="7 8" id="KW-0472">Membrane</keyword>
<keyword evidence="3" id="KW-0050">Antiport</keyword>
<feature type="transmembrane region" description="Helical" evidence="8">
    <location>
        <begin position="327"/>
        <end position="347"/>
    </location>
</feature>
<dbReference type="InterPro" id="IPR038770">
    <property type="entry name" value="Na+/solute_symporter_sf"/>
</dbReference>
<dbReference type="Gene3D" id="1.20.1530.20">
    <property type="match status" value="1"/>
</dbReference>
<reference evidence="10 11" key="1">
    <citation type="submission" date="2019-05" db="EMBL/GenBank/DDBJ databases">
        <title>Arcobacter sp. nov., isolated from sea sediment.</title>
        <authorList>
            <person name="Kim W."/>
        </authorList>
    </citation>
    <scope>NUCLEOTIDE SEQUENCE [LARGE SCALE GENOMIC DNA]</scope>
    <source>
        <strain evidence="10 11">CAU 1517</strain>
    </source>
</reference>
<dbReference type="OrthoDB" id="9793589at2"/>
<comment type="subcellular location">
    <subcellularLocation>
        <location evidence="1">Membrane</location>
        <topology evidence="1">Multi-pass membrane protein</topology>
    </subcellularLocation>
</comment>
<sequence>MTEEILIIITISLIIFSSPLISKFIKLPTITIEIMLGALAAYFAFITEHAVLELVAELGFLYLMFLAGLEVDLKKLMTISNTILRKSIFYNVILFSLSALIAIYLDLGLIFIVVLPLISIGLLAALKKEYGDVDWIKLSITVGLIGEIVSIFALTTVSAALEFGINIEFYKTMVLFIAFLVSMLFIYKLFHNLIWWFPEIKALLMPEQDHQEQDIRVSMAIFFLMIAVMMALHLKVAFGAFIAGTFITTFFEKHNNKLSHKLEHFGFGWLVPIFFISVGASFELDALLQDGLLVSAILIVVAMVGIRFVASMLFIKEMGWNKFFMIGFSHSMPITLLIAVATLAYHTHSITQFYYYAFILAAIIEVLVVMILIRIVASFLKNSEKKKVKKPI</sequence>
<protein>
    <submittedName>
        <fullName evidence="10">Cation:proton antiporter</fullName>
    </submittedName>
</protein>
<feature type="transmembrane region" description="Helical" evidence="8">
    <location>
        <begin position="32"/>
        <end position="52"/>
    </location>
</feature>
<evidence type="ECO:0000256" key="4">
    <source>
        <dbReference type="ARBA" id="ARBA00022692"/>
    </source>
</evidence>
<dbReference type="EMBL" id="VANU01000003">
    <property type="protein sequence ID" value="TLP38545.1"/>
    <property type="molecule type" value="Genomic_DNA"/>
</dbReference>
<evidence type="ECO:0000256" key="7">
    <source>
        <dbReference type="ARBA" id="ARBA00023136"/>
    </source>
</evidence>
<dbReference type="PANTHER" id="PTHR43562:SF1">
    <property type="entry name" value="NA(+)_H(+) ANTIPORTER YJBQ-RELATED"/>
    <property type="match status" value="1"/>
</dbReference>
<dbReference type="Pfam" id="PF00999">
    <property type="entry name" value="Na_H_Exchanger"/>
    <property type="match status" value="1"/>
</dbReference>
<dbReference type="Proteomes" id="UP000308901">
    <property type="component" value="Unassembled WGS sequence"/>
</dbReference>